<evidence type="ECO:0000256" key="7">
    <source>
        <dbReference type="ARBA" id="ARBA00022989"/>
    </source>
</evidence>
<evidence type="ECO:0000256" key="5">
    <source>
        <dbReference type="ARBA" id="ARBA00022679"/>
    </source>
</evidence>
<keyword evidence="14" id="KW-1185">Reference proteome</keyword>
<dbReference type="GO" id="GO:0006031">
    <property type="term" value="P:chitin biosynthetic process"/>
    <property type="evidence" value="ECO:0007669"/>
    <property type="project" value="TreeGrafter"/>
</dbReference>
<dbReference type="InterPro" id="IPR013616">
    <property type="entry name" value="Chitin_synth_N"/>
</dbReference>
<keyword evidence="9" id="KW-0961">Cell wall biogenesis/degradation</keyword>
<dbReference type="EC" id="2.4.1.16" evidence="2"/>
<dbReference type="PANTHER" id="PTHR22914:SF9">
    <property type="entry name" value="CHITIN SYNTHASE 1"/>
    <property type="match status" value="1"/>
</dbReference>
<name>A0A642V9N3_9ASCO</name>
<gene>
    <name evidence="13" type="ORF">TRICI_003204</name>
</gene>
<comment type="caution">
    <text evidence="13">The sequence shown here is derived from an EMBL/GenBank/DDBJ whole genome shotgun (WGS) entry which is preliminary data.</text>
</comment>
<feature type="transmembrane region" description="Helical" evidence="11">
    <location>
        <begin position="753"/>
        <end position="776"/>
    </location>
</feature>
<feature type="transmembrane region" description="Helical" evidence="11">
    <location>
        <begin position="805"/>
        <end position="824"/>
    </location>
</feature>
<reference evidence="13" key="1">
    <citation type="journal article" date="2019" name="G3 (Bethesda)">
        <title>Genome Assemblies of Two Rare Opportunistic Yeast Pathogens: Diutina rugosa (syn. Candida rugosa) and Trichomonascus ciferrii (syn. Candida ciferrii).</title>
        <authorList>
            <person name="Mixao V."/>
            <person name="Saus E."/>
            <person name="Hansen A.P."/>
            <person name="Lass-Florl C."/>
            <person name="Gabaldon T."/>
        </authorList>
    </citation>
    <scope>NUCLEOTIDE SEQUENCE</scope>
    <source>
        <strain evidence="13">CBS 4856</strain>
    </source>
</reference>
<evidence type="ECO:0000259" key="12">
    <source>
        <dbReference type="Pfam" id="PF08407"/>
    </source>
</evidence>
<feature type="transmembrane region" description="Helical" evidence="11">
    <location>
        <begin position="727"/>
        <end position="746"/>
    </location>
</feature>
<keyword evidence="5" id="KW-0808">Transferase</keyword>
<keyword evidence="3" id="KW-1003">Cell membrane</keyword>
<feature type="compositionally biased region" description="Low complexity" evidence="10">
    <location>
        <begin position="965"/>
        <end position="984"/>
    </location>
</feature>
<evidence type="ECO:0000256" key="11">
    <source>
        <dbReference type="SAM" id="Phobius"/>
    </source>
</evidence>
<feature type="domain" description="Chitin synthase N-terminal" evidence="12">
    <location>
        <begin position="262"/>
        <end position="331"/>
    </location>
</feature>
<accession>A0A642V9N3</accession>
<organism evidence="13 14">
    <name type="scientific">Trichomonascus ciferrii</name>
    <dbReference type="NCBI Taxonomy" id="44093"/>
    <lineage>
        <taxon>Eukaryota</taxon>
        <taxon>Fungi</taxon>
        <taxon>Dikarya</taxon>
        <taxon>Ascomycota</taxon>
        <taxon>Saccharomycotina</taxon>
        <taxon>Dipodascomycetes</taxon>
        <taxon>Dipodascales</taxon>
        <taxon>Trichomonascaceae</taxon>
        <taxon>Trichomonascus</taxon>
        <taxon>Trichomonascus ciferrii complex</taxon>
    </lineage>
</organism>
<dbReference type="InterPro" id="IPR029044">
    <property type="entry name" value="Nucleotide-diphossugar_trans"/>
</dbReference>
<proteinExistence type="predicted"/>
<sequence>MHAVAGDEDPYSRQEAHMRTSPAPSRPLLSTSPGPEQDFHHRQDTPGYPGIGSVVTPGFDSANNEYPPGGAGAAPSPTRPYHPHHQEPSNYNPYTGHYVGGAPSQPYGPPNYAEDSEFYEPPPRLHQPHHQPIYPHEEHEQMPQPGYPVNEDPNSFLLQPYHPQRPPAGYHQPQQRPTRLNAFDDSYSQDPEDASFTPFPINGDQYALNTYEEEDEETEYPESEEEMEEDDKFSYQEEDPYHQQNQPLMPPPMEGMQPRRAKTMKRVRLYRGNLVLDCPVSKKLLTQFGEPRMEREFTHMRYSAATCDPSEFVPNQFTLRQTCYQQPRDTELFICVTIYNEDDILLGRTLQGIFKNIKHLASRTRSKTWGKDAWKKVVVCVVADGRFVINSRAKALMASLGVYQDGFAKNIVNDKPVEAHIYEYTTMVGINNVDKTVKLTTEKTVPVQMIFCLKEKNKKKINSHRWFFQAFGPILRPKVCVLLDAGTMPGHDSIYHLWKTFDLHPNVGGACGEIRAQLGTGWNKLINPLVAAQNFEYKMSNILDKPMESAFGFITVLPGAFSAYRYDALQNDLQGQGPLEKYFKGETLHDSGAGIFTANMYLAEDRILCFELVAKRGCDWLLKYVKSAHAETDVPDRLAELVLQRRRWLNGSFFAAIYAQAHLFSIWKSAHSIGRKLVLHLEFFYQLVSMLFSWFSIGNFFLVFRILTNSLGDKELGFAPGKVLSVVLMWIYCACIVTIFVLSFGNRPIGTHIFYIIIVAFFSFLMAYLIFAAIYISVKSVQYTICENDGFSVSLVFSNETFRDLVVSMLSTYALYIVSSLLFFEPWHLLTSFLQYLLVSPAYINVLNVYAFCNIHDISWGTKGDTEQKMDLGVAKTNQAGKLEVDIPTHVDDIDSSYMNQIQTLAEPAPHEKSKPSEEDRNRDYYALFRSTVVLLWMFTNFAIIAVVLNTAGLNAIQSEDDNDNSSSSNNGDSSSGSNDANSGTFSIRSMEVLAELVARKDCGSLGSSGSVRTQIYLSVVLWSVAGLAAFRFVGMSWYLIGRLFGR</sequence>
<evidence type="ECO:0000313" key="14">
    <source>
        <dbReference type="Proteomes" id="UP000761534"/>
    </source>
</evidence>
<dbReference type="GO" id="GO:0004100">
    <property type="term" value="F:chitin synthase activity"/>
    <property type="evidence" value="ECO:0007669"/>
    <property type="project" value="UniProtKB-EC"/>
</dbReference>
<feature type="region of interest" description="Disordered" evidence="10">
    <location>
        <begin position="212"/>
        <end position="257"/>
    </location>
</feature>
<dbReference type="InterPro" id="IPR004835">
    <property type="entry name" value="Chitin_synth"/>
</dbReference>
<dbReference type="OrthoDB" id="26569at2759"/>
<evidence type="ECO:0000256" key="2">
    <source>
        <dbReference type="ARBA" id="ARBA00012543"/>
    </source>
</evidence>
<feature type="compositionally biased region" description="Basic and acidic residues" evidence="10">
    <location>
        <begin position="232"/>
        <end position="241"/>
    </location>
</feature>
<evidence type="ECO:0000256" key="8">
    <source>
        <dbReference type="ARBA" id="ARBA00023136"/>
    </source>
</evidence>
<evidence type="ECO:0000256" key="3">
    <source>
        <dbReference type="ARBA" id="ARBA00022475"/>
    </source>
</evidence>
<feature type="transmembrane region" description="Helical" evidence="11">
    <location>
        <begin position="1016"/>
        <end position="1041"/>
    </location>
</feature>
<keyword evidence="6 11" id="KW-0812">Transmembrane</keyword>
<dbReference type="AlphaFoldDB" id="A0A642V9N3"/>
<comment type="subcellular location">
    <subcellularLocation>
        <location evidence="1">Cell membrane</location>
        <topology evidence="1">Multi-pass membrane protein</topology>
    </subcellularLocation>
</comment>
<protein>
    <recommendedName>
        <fullName evidence="2">chitin synthase</fullName>
        <ecNumber evidence="2">2.4.1.16</ecNumber>
    </recommendedName>
</protein>
<dbReference type="EMBL" id="SWFS01000227">
    <property type="protein sequence ID" value="KAA8913444.1"/>
    <property type="molecule type" value="Genomic_DNA"/>
</dbReference>
<evidence type="ECO:0000256" key="6">
    <source>
        <dbReference type="ARBA" id="ARBA00022692"/>
    </source>
</evidence>
<feature type="compositionally biased region" description="Acidic residues" evidence="10">
    <location>
        <begin position="212"/>
        <end position="231"/>
    </location>
</feature>
<evidence type="ECO:0000313" key="13">
    <source>
        <dbReference type="EMBL" id="KAA8913444.1"/>
    </source>
</evidence>
<feature type="transmembrane region" description="Helical" evidence="11">
    <location>
        <begin position="687"/>
        <end position="707"/>
    </location>
</feature>
<evidence type="ECO:0000256" key="4">
    <source>
        <dbReference type="ARBA" id="ARBA00022676"/>
    </source>
</evidence>
<feature type="transmembrane region" description="Helical" evidence="11">
    <location>
        <begin position="925"/>
        <end position="949"/>
    </location>
</feature>
<dbReference type="SUPFAM" id="SSF53448">
    <property type="entry name" value="Nucleotide-diphospho-sugar transferases"/>
    <property type="match status" value="1"/>
</dbReference>
<feature type="region of interest" description="Disordered" evidence="10">
    <location>
        <begin position="1"/>
        <end position="176"/>
    </location>
</feature>
<dbReference type="VEuPathDB" id="FungiDB:TRICI_003204"/>
<keyword evidence="7 11" id="KW-1133">Transmembrane helix</keyword>
<dbReference type="GO" id="GO:0071555">
    <property type="term" value="P:cell wall organization"/>
    <property type="evidence" value="ECO:0007669"/>
    <property type="project" value="UniProtKB-KW"/>
</dbReference>
<keyword evidence="4" id="KW-0328">Glycosyltransferase</keyword>
<dbReference type="Proteomes" id="UP000761534">
    <property type="component" value="Unassembled WGS sequence"/>
</dbReference>
<evidence type="ECO:0000256" key="10">
    <source>
        <dbReference type="SAM" id="MobiDB-lite"/>
    </source>
</evidence>
<dbReference type="PANTHER" id="PTHR22914">
    <property type="entry name" value="CHITIN SYNTHASE"/>
    <property type="match status" value="1"/>
</dbReference>
<dbReference type="Pfam" id="PF08407">
    <property type="entry name" value="Chitin_synth_1N"/>
    <property type="match status" value="1"/>
</dbReference>
<dbReference type="CDD" id="cd04190">
    <property type="entry name" value="Chitin_synth_C"/>
    <property type="match status" value="1"/>
</dbReference>
<evidence type="ECO:0000256" key="9">
    <source>
        <dbReference type="ARBA" id="ARBA00023316"/>
    </source>
</evidence>
<evidence type="ECO:0000256" key="1">
    <source>
        <dbReference type="ARBA" id="ARBA00004651"/>
    </source>
</evidence>
<feature type="region of interest" description="Disordered" evidence="10">
    <location>
        <begin position="959"/>
        <end position="984"/>
    </location>
</feature>
<dbReference type="GO" id="GO:0005886">
    <property type="term" value="C:plasma membrane"/>
    <property type="evidence" value="ECO:0007669"/>
    <property type="project" value="UniProtKB-SubCell"/>
</dbReference>
<dbReference type="GO" id="GO:0030428">
    <property type="term" value="C:cell septum"/>
    <property type="evidence" value="ECO:0007669"/>
    <property type="project" value="TreeGrafter"/>
</dbReference>
<dbReference type="Pfam" id="PF01644">
    <property type="entry name" value="Chitin_synth_1"/>
    <property type="match status" value="1"/>
</dbReference>
<keyword evidence="8 11" id="KW-0472">Membrane</keyword>